<keyword evidence="4" id="KW-1185">Reference proteome</keyword>
<dbReference type="Gene3D" id="1.10.10.1550">
    <property type="entry name" value="ROS/MUCR transcriptional regulator protein"/>
    <property type="match status" value="1"/>
</dbReference>
<proteinExistence type="inferred from homology"/>
<dbReference type="Pfam" id="PF05443">
    <property type="entry name" value="ROS_MUCR"/>
    <property type="match status" value="1"/>
</dbReference>
<evidence type="ECO:0000313" key="4">
    <source>
        <dbReference type="Proteomes" id="UP000520156"/>
    </source>
</evidence>
<evidence type="ECO:0000256" key="1">
    <source>
        <dbReference type="ARBA" id="ARBA00007031"/>
    </source>
</evidence>
<protein>
    <submittedName>
        <fullName evidence="3">MucR family transcriptional regulator</fullName>
    </submittedName>
</protein>
<gene>
    <name evidence="3" type="ORF">H7F49_13335</name>
</gene>
<evidence type="ECO:0000256" key="2">
    <source>
        <dbReference type="SAM" id="MobiDB-lite"/>
    </source>
</evidence>
<comment type="similarity">
    <text evidence="1">Belongs to the ros/MucR family.</text>
</comment>
<dbReference type="RefSeq" id="WP_185684074.1">
    <property type="nucleotide sequence ID" value="NZ_JACLAU010000024.1"/>
</dbReference>
<accession>A0A7X1F9Y1</accession>
<dbReference type="EMBL" id="JACLAU010000024">
    <property type="protein sequence ID" value="MBC2652679.1"/>
    <property type="molecule type" value="Genomic_DNA"/>
</dbReference>
<comment type="caution">
    <text evidence="3">The sequence shown here is derived from an EMBL/GenBank/DDBJ whole genome shotgun (WGS) entry which is preliminary data.</text>
</comment>
<organism evidence="3 4">
    <name type="scientific">Novosphingobium aerophilum</name>
    <dbReference type="NCBI Taxonomy" id="2839843"/>
    <lineage>
        <taxon>Bacteria</taxon>
        <taxon>Pseudomonadati</taxon>
        <taxon>Pseudomonadota</taxon>
        <taxon>Alphaproteobacteria</taxon>
        <taxon>Sphingomonadales</taxon>
        <taxon>Sphingomonadaceae</taxon>
        <taxon>Novosphingobium</taxon>
    </lineage>
</organism>
<dbReference type="InterPro" id="IPR008807">
    <property type="entry name" value="ROS_MUCR"/>
</dbReference>
<name>A0A7X1F9Y1_9SPHN</name>
<reference evidence="3 4" key="1">
    <citation type="submission" date="2020-08" db="EMBL/GenBank/DDBJ databases">
        <title>The genome sequence of Novosphingobium flavum 4Y4.</title>
        <authorList>
            <person name="Liu Y."/>
        </authorList>
    </citation>
    <scope>NUCLEOTIDE SEQUENCE [LARGE SCALE GENOMIC DNA]</scope>
    <source>
        <strain evidence="3 4">4Y4</strain>
    </source>
</reference>
<dbReference type="GO" id="GO:0006355">
    <property type="term" value="P:regulation of DNA-templated transcription"/>
    <property type="evidence" value="ECO:0007669"/>
    <property type="project" value="InterPro"/>
</dbReference>
<dbReference type="GO" id="GO:0008270">
    <property type="term" value="F:zinc ion binding"/>
    <property type="evidence" value="ECO:0007669"/>
    <property type="project" value="InterPro"/>
</dbReference>
<dbReference type="Proteomes" id="UP000520156">
    <property type="component" value="Unassembled WGS sequence"/>
</dbReference>
<evidence type="ECO:0000313" key="3">
    <source>
        <dbReference type="EMBL" id="MBC2652679.1"/>
    </source>
</evidence>
<feature type="compositionally biased region" description="Basic residues" evidence="2">
    <location>
        <begin position="151"/>
        <end position="161"/>
    </location>
</feature>
<dbReference type="GO" id="GO:0003677">
    <property type="term" value="F:DNA binding"/>
    <property type="evidence" value="ECO:0007669"/>
    <property type="project" value="InterPro"/>
</dbReference>
<feature type="region of interest" description="Disordered" evidence="2">
    <location>
        <begin position="140"/>
        <end position="161"/>
    </location>
</feature>
<dbReference type="AlphaFoldDB" id="A0A7X1F9Y1"/>
<dbReference type="InterPro" id="IPR041920">
    <property type="entry name" value="ROS/MUCR_sf"/>
</dbReference>
<sequence length="161" mass="17757">MSQKLGGMPSVLASVTEIVSAHLSNNAVPVADVPSFIRSVHATLTELELAAGGATPTGLFQLADVQRGMIEVARPTDRRPAVPIEDSIQPGYIVCLEDGKRLRMLKRYLMTHFKLTPEDYRARWNLPADYPMAAPEVVEQRREHAKTAGLGRKRSTGRRPN</sequence>